<dbReference type="Pfam" id="PF06082">
    <property type="entry name" value="YjbH"/>
    <property type="match status" value="1"/>
</dbReference>
<protein>
    <recommendedName>
        <fullName evidence="4">Exopolysaccharide biosynthesis protein YbjH</fullName>
    </recommendedName>
</protein>
<dbReference type="STRING" id="1172194.WQQ_46420"/>
<keyword evidence="3" id="KW-1185">Reference proteome</keyword>
<accession>I7Z963</accession>
<evidence type="ECO:0000313" key="2">
    <source>
        <dbReference type="EMBL" id="EIT68207.1"/>
    </source>
</evidence>
<feature type="region of interest" description="Disordered" evidence="1">
    <location>
        <begin position="278"/>
        <end position="301"/>
    </location>
</feature>
<dbReference type="PATRIC" id="fig|1172194.4.peg.4502"/>
<comment type="caution">
    <text evidence="2">The sequence shown here is derived from an EMBL/GenBank/DDBJ whole genome shotgun (WGS) entry which is preliminary data.</text>
</comment>
<dbReference type="AlphaFoldDB" id="I7Z963"/>
<gene>
    <name evidence="2" type="ORF">WQQ_46420</name>
</gene>
<proteinExistence type="predicted"/>
<dbReference type="InterPro" id="IPR010344">
    <property type="entry name" value="YbjH"/>
</dbReference>
<evidence type="ECO:0008006" key="4">
    <source>
        <dbReference type="Google" id="ProtNLM"/>
    </source>
</evidence>
<evidence type="ECO:0000313" key="3">
    <source>
        <dbReference type="Proteomes" id="UP000003704"/>
    </source>
</evidence>
<sequence>MMLGLLMSGQASVRAEPVHSSSDYGGVGLLQVPTARFAEDGQITGGISIVYPYHQALLGMQLLPWLETQLRYVDVRNRRYGPEDFSGDQTYKDRSIDFKVRLLQEGDALPSLAVGVMDIGGTGLFSSEYLVATRRVWNFDFTLGLAWGRLGSRGGIKNPFTLVSSAAEERDALSTPGGVPVEKWFRGREVGLFGGVEWQTPLRGLSLKLEYDGNDYQHEASTLGDPPNNQEIHFPVNAALNWRLANAVDLSVGVERGDTAMLRVSAFTNLVSQKGPPKILDPVPTPTYASEQASKGDPLKREESVDTSFLAQLEQELARQRITLIALDADDDKGVLTVWFTQKLTRDPHRAIGRVSQTLAVLAPPRYGAFTVANVDGERESYRVTTLRKDIAAAVDFKGSVEEIRASSLVDTPSARAYAGADFQQPPKMPAFSWSMGPALRQHIGGPDDFYFGQLWWRVGANLDLTSRWSINGSVGANIYNNFDGLKVRDTSELPHVRSDIVQYMKEGENNIVRLETNYVWPISQSWTARVSAGIFEEMYGGVAGEVLYAKPYQPWAVGFNVNRVRKRDFDQRFGFQDYEITTGHLTGYFNLPIWNLEMTVSVGRYLAGDYGGTFQLARVFPSGVKVGAFATKTDVSAEQFGEGSFDKGLFLYLPLDLFSLRSSQRGATLVFKPLTRDGGQKVRDGAALYSRFEANAYDQDASWVDVLK</sequence>
<organism evidence="2 3">
    <name type="scientific">Hydrocarboniphaga effusa AP103</name>
    <dbReference type="NCBI Taxonomy" id="1172194"/>
    <lineage>
        <taxon>Bacteria</taxon>
        <taxon>Pseudomonadati</taxon>
        <taxon>Pseudomonadota</taxon>
        <taxon>Gammaproteobacteria</taxon>
        <taxon>Nevskiales</taxon>
        <taxon>Nevskiaceae</taxon>
        <taxon>Hydrocarboniphaga</taxon>
    </lineage>
</organism>
<name>I7Z963_9GAMM</name>
<reference evidence="2 3" key="1">
    <citation type="journal article" date="2012" name="J. Bacteriol.">
        <title>Genome Sequence of n-Alkane-Degrading Hydrocarboniphaga effusa Strain AP103T (ATCC BAA-332T).</title>
        <authorList>
            <person name="Chang H.K."/>
            <person name="Zylstra G.J."/>
            <person name="Chae J.C."/>
        </authorList>
    </citation>
    <scope>NUCLEOTIDE SEQUENCE [LARGE SCALE GENOMIC DNA]</scope>
    <source>
        <strain evidence="2 3">AP103</strain>
    </source>
</reference>
<evidence type="ECO:0000256" key="1">
    <source>
        <dbReference type="SAM" id="MobiDB-lite"/>
    </source>
</evidence>
<dbReference type="Proteomes" id="UP000003704">
    <property type="component" value="Unassembled WGS sequence"/>
</dbReference>
<dbReference type="EMBL" id="AKGD01000004">
    <property type="protein sequence ID" value="EIT68207.1"/>
    <property type="molecule type" value="Genomic_DNA"/>
</dbReference>